<evidence type="ECO:0000256" key="1">
    <source>
        <dbReference type="SAM" id="MobiDB-lite"/>
    </source>
</evidence>
<gene>
    <name evidence="2" type="ORF">J0J18_02000</name>
</gene>
<evidence type="ECO:0000313" key="3">
    <source>
        <dbReference type="Proteomes" id="UP000664056"/>
    </source>
</evidence>
<comment type="caution">
    <text evidence="2">The sequence shown here is derived from an EMBL/GenBank/DDBJ whole genome shotgun (WGS) entry which is preliminary data.</text>
</comment>
<name>A0AAW4H7L1_VIBVL</name>
<reference evidence="2" key="1">
    <citation type="submission" date="2021-03" db="EMBL/GenBank/DDBJ databases">
        <title>Study of the foodborne Vibrio vulnificus isolates from China.</title>
        <authorList>
            <person name="Zheng Z."/>
            <person name="Ye L."/>
        </authorList>
    </citation>
    <scope>NUCLEOTIDE SEQUENCE</scope>
    <source>
        <strain evidence="2">Vv1582</strain>
    </source>
</reference>
<dbReference type="RefSeq" id="WP_011152143.1">
    <property type="nucleotide sequence ID" value="NZ_CBCSFK010000001.1"/>
</dbReference>
<dbReference type="AlphaFoldDB" id="A0AAW4H7L1"/>
<feature type="region of interest" description="Disordered" evidence="1">
    <location>
        <begin position="1"/>
        <end position="20"/>
    </location>
</feature>
<feature type="compositionally biased region" description="Polar residues" evidence="1">
    <location>
        <begin position="96"/>
        <end position="114"/>
    </location>
</feature>
<evidence type="ECO:0000313" key="2">
    <source>
        <dbReference type="EMBL" id="MBN8120489.1"/>
    </source>
</evidence>
<feature type="compositionally biased region" description="Basic and acidic residues" evidence="1">
    <location>
        <begin position="115"/>
        <end position="124"/>
    </location>
</feature>
<protein>
    <submittedName>
        <fullName evidence="2">Uncharacterized protein</fullName>
    </submittedName>
</protein>
<dbReference type="Proteomes" id="UP000664056">
    <property type="component" value="Unassembled WGS sequence"/>
</dbReference>
<accession>A0AAW4H7L1</accession>
<dbReference type="EMBL" id="JAFKOQ010000001">
    <property type="protein sequence ID" value="MBN8120489.1"/>
    <property type="molecule type" value="Genomic_DNA"/>
</dbReference>
<proteinExistence type="predicted"/>
<feature type="region of interest" description="Disordered" evidence="1">
    <location>
        <begin position="96"/>
        <end position="131"/>
    </location>
</feature>
<sequence>MDAPQNGSLPTGASVSPRTISLSGSAAGNYAAITNAMYEDWLERFYPQQKELLEQTQNGELLTQQLGRVDENFASAQKSASLANVNQMARFGVQSQADQNEQAQMSLAKVTTKNSLRENEKDRAMSVLSGGGRGKLSQINVG</sequence>
<organism evidence="2 3">
    <name type="scientific">Vibrio vulnificus</name>
    <dbReference type="NCBI Taxonomy" id="672"/>
    <lineage>
        <taxon>Bacteria</taxon>
        <taxon>Pseudomonadati</taxon>
        <taxon>Pseudomonadota</taxon>
        <taxon>Gammaproteobacteria</taxon>
        <taxon>Vibrionales</taxon>
        <taxon>Vibrionaceae</taxon>
        <taxon>Vibrio</taxon>
    </lineage>
</organism>